<keyword evidence="4" id="KW-1133">Transmembrane helix</keyword>
<dbReference type="InterPro" id="IPR013320">
    <property type="entry name" value="ConA-like_dom_sf"/>
</dbReference>
<dbReference type="Pfam" id="PF13385">
    <property type="entry name" value="Laminin_G_3"/>
    <property type="match status" value="2"/>
</dbReference>
<dbReference type="SUPFAM" id="SSF46689">
    <property type="entry name" value="Homeodomain-like"/>
    <property type="match status" value="1"/>
</dbReference>
<keyword evidence="4" id="KW-0812">Transmembrane</keyword>
<evidence type="ECO:0000256" key="4">
    <source>
        <dbReference type="SAM" id="Phobius"/>
    </source>
</evidence>
<dbReference type="InterPro" id="IPR018060">
    <property type="entry name" value="HTH_AraC"/>
</dbReference>
<dbReference type="EMBL" id="JAENRR010000030">
    <property type="protein sequence ID" value="MBK3518270.1"/>
    <property type="molecule type" value="Genomic_DNA"/>
</dbReference>
<feature type="transmembrane region" description="Helical" evidence="4">
    <location>
        <begin position="422"/>
        <end position="442"/>
    </location>
</feature>
<protein>
    <submittedName>
        <fullName evidence="6">Helix-turn-helix domain-containing protein</fullName>
    </submittedName>
</protein>
<dbReference type="Pfam" id="PF12833">
    <property type="entry name" value="HTH_18"/>
    <property type="match status" value="1"/>
</dbReference>
<dbReference type="Proteomes" id="UP000605676">
    <property type="component" value="Unassembled WGS sequence"/>
</dbReference>
<accession>A0ABS1HKY2</accession>
<evidence type="ECO:0000256" key="3">
    <source>
        <dbReference type="ARBA" id="ARBA00023163"/>
    </source>
</evidence>
<dbReference type="PROSITE" id="PS01124">
    <property type="entry name" value="HTH_ARAC_FAMILY_2"/>
    <property type="match status" value="1"/>
</dbReference>
<evidence type="ECO:0000313" key="7">
    <source>
        <dbReference type="Proteomes" id="UP000605676"/>
    </source>
</evidence>
<keyword evidence="3" id="KW-0804">Transcription</keyword>
<dbReference type="RefSeq" id="WP_200465497.1">
    <property type="nucleotide sequence ID" value="NZ_JAENRR010000030.1"/>
</dbReference>
<dbReference type="InterPro" id="IPR009057">
    <property type="entry name" value="Homeodomain-like_sf"/>
</dbReference>
<reference evidence="6 7" key="1">
    <citation type="submission" date="2021-01" db="EMBL/GenBank/DDBJ databases">
        <title>Carboxyliciviraga sp.nov., isolated from coastal sediments.</title>
        <authorList>
            <person name="Lu D."/>
            <person name="Zhang T."/>
        </authorList>
    </citation>
    <scope>NUCLEOTIDE SEQUENCE [LARGE SCALE GENOMIC DNA]</scope>
    <source>
        <strain evidence="6 7">N1Y132</strain>
    </source>
</reference>
<sequence length="563" mass="65324">MGNKLLHILNILFFFYCEVVIGNVNIENNKITNVFHRCEKSEENIQIQKDRSQLTNFYFNGIDSRIKLNCGSVISKPFTFCAWIKPEDIHKNDMAIMGIPDVFWLFASTNREIRFAELSIGNIYTSGVLLSNNVWSFMCFVVDYKSVKIYCNSDYIGEFQFVNDYDFGNSLIIGKDNYQSAFHGNMREISVYDGKLDTEVIKDLYAESSRQQPLTEGLVIYYPYDDDKFFQAYKGSGLKINNVIFKPDSIHGTVGYFSGKESFIDFGLIPIDNVVSVSLWIKPQLLSQKKGALISLRQAISFSLTAEGRLVLTIPTIVDLKENSVQLKMNSWHHVGITFKEGKGVTFYLNGEKIGDSPIEEYKDATKELRIGTNIWSEFFIGEMDDLIIWNRVLSDEEIRHVFKKDNEYWQNELKPKRIQQFQYKVFVLPILSLLFLLFLFLKIRSKKRKLVYGSVEQMDPFLIKLNEIVEEKFADPNFMVDGFSLLMGMSKTKLYNELKLRTGRSPKEYIRECRLLKASEMLRESDMPVNEISEAVGFISRAYFNKCFREKFGKTPTEFRLN</sequence>
<organism evidence="6 7">
    <name type="scientific">Carboxylicivirga marina</name>
    <dbReference type="NCBI Taxonomy" id="2800988"/>
    <lineage>
        <taxon>Bacteria</taxon>
        <taxon>Pseudomonadati</taxon>
        <taxon>Bacteroidota</taxon>
        <taxon>Bacteroidia</taxon>
        <taxon>Marinilabiliales</taxon>
        <taxon>Marinilabiliaceae</taxon>
        <taxon>Carboxylicivirga</taxon>
    </lineage>
</organism>
<feature type="domain" description="HTH araC/xylS-type" evidence="5">
    <location>
        <begin position="464"/>
        <end position="563"/>
    </location>
</feature>
<comment type="caution">
    <text evidence="6">The sequence shown here is derived from an EMBL/GenBank/DDBJ whole genome shotgun (WGS) entry which is preliminary data.</text>
</comment>
<dbReference type="SMART" id="SM00342">
    <property type="entry name" value="HTH_ARAC"/>
    <property type="match status" value="1"/>
</dbReference>
<dbReference type="Gene3D" id="2.60.120.200">
    <property type="match status" value="2"/>
</dbReference>
<evidence type="ECO:0000256" key="2">
    <source>
        <dbReference type="ARBA" id="ARBA00023125"/>
    </source>
</evidence>
<gene>
    <name evidence="6" type="ORF">JIV24_13075</name>
</gene>
<keyword evidence="4" id="KW-0472">Membrane</keyword>
<dbReference type="Gene3D" id="1.10.10.60">
    <property type="entry name" value="Homeodomain-like"/>
    <property type="match status" value="1"/>
</dbReference>
<dbReference type="PROSITE" id="PS00041">
    <property type="entry name" value="HTH_ARAC_FAMILY_1"/>
    <property type="match status" value="1"/>
</dbReference>
<keyword evidence="7" id="KW-1185">Reference proteome</keyword>
<dbReference type="PRINTS" id="PR00032">
    <property type="entry name" value="HTHARAC"/>
</dbReference>
<evidence type="ECO:0000256" key="1">
    <source>
        <dbReference type="ARBA" id="ARBA00023015"/>
    </source>
</evidence>
<name>A0ABS1HKY2_9BACT</name>
<keyword evidence="2" id="KW-0238">DNA-binding</keyword>
<dbReference type="PANTHER" id="PTHR43280">
    <property type="entry name" value="ARAC-FAMILY TRANSCRIPTIONAL REGULATOR"/>
    <property type="match status" value="1"/>
</dbReference>
<evidence type="ECO:0000313" key="6">
    <source>
        <dbReference type="EMBL" id="MBK3518270.1"/>
    </source>
</evidence>
<dbReference type="PANTHER" id="PTHR43280:SF2">
    <property type="entry name" value="HTH-TYPE TRANSCRIPTIONAL REGULATOR EXSA"/>
    <property type="match status" value="1"/>
</dbReference>
<dbReference type="SUPFAM" id="SSF49899">
    <property type="entry name" value="Concanavalin A-like lectins/glucanases"/>
    <property type="match status" value="2"/>
</dbReference>
<dbReference type="InterPro" id="IPR020449">
    <property type="entry name" value="Tscrpt_reg_AraC-type_HTH"/>
</dbReference>
<proteinExistence type="predicted"/>
<evidence type="ECO:0000259" key="5">
    <source>
        <dbReference type="PROSITE" id="PS01124"/>
    </source>
</evidence>
<dbReference type="InterPro" id="IPR018062">
    <property type="entry name" value="HTH_AraC-typ_CS"/>
</dbReference>
<keyword evidence="1" id="KW-0805">Transcription regulation</keyword>